<protein>
    <submittedName>
        <fullName evidence="2">Uncharacterized protein</fullName>
    </submittedName>
</protein>
<evidence type="ECO:0000313" key="3">
    <source>
        <dbReference type="Proteomes" id="UP000198310"/>
    </source>
</evidence>
<gene>
    <name evidence="2" type="ORF">SAMN06269173_11197</name>
</gene>
<dbReference type="SUPFAM" id="SSF51445">
    <property type="entry name" value="(Trans)glycosidases"/>
    <property type="match status" value="1"/>
</dbReference>
<dbReference type="AlphaFoldDB" id="A0A239A9V0"/>
<evidence type="ECO:0000313" key="2">
    <source>
        <dbReference type="EMBL" id="SNR92415.1"/>
    </source>
</evidence>
<reference evidence="3" key="1">
    <citation type="submission" date="2017-06" db="EMBL/GenBank/DDBJ databases">
        <authorList>
            <person name="Varghese N."/>
            <person name="Submissions S."/>
        </authorList>
    </citation>
    <scope>NUCLEOTIDE SEQUENCE [LARGE SCALE GENOMIC DNA]</scope>
    <source>
        <strain evidence="3">DSM 28041</strain>
    </source>
</reference>
<accession>A0A239A9V0</accession>
<feature type="region of interest" description="Disordered" evidence="1">
    <location>
        <begin position="1"/>
        <end position="20"/>
    </location>
</feature>
<dbReference type="EMBL" id="FZNS01000011">
    <property type="protein sequence ID" value="SNR92415.1"/>
    <property type="molecule type" value="Genomic_DNA"/>
</dbReference>
<proteinExistence type="predicted"/>
<keyword evidence="3" id="KW-1185">Reference proteome</keyword>
<sequence length="1038" mass="115445">MAKVPFPFKPKKKPPVVPPASTNRVRITATFPSAPVTPSLAFADMLADARLAVVMHKDDSYYPDYTEVFPNVRDLTTSDNAGGTIPVGYGFATIAAAPTQNLHHTPERNGQPGSSTTWPEYREIYSYYQFAPVNHSQNHDNKLGTWLLEFQAGHETIVRETGRVPSTMVVVAGIAGQVQPSIQDMSYDLALSGNYNNTGAGIYQPDIFWGEEINMTTYAKPYVVSSRWAMDGQLSLANFGDLSGWRDRHITIAKTKKHAAPIFGHNPFVGGGANLRLYIQSIIAKAAEAGVALWMPNPQQLADYRRQKRLATVGAPIVSGNSVTWEVELADCFYQDLSYLVPGAESVTVQGARNATFNSSTGLLNVYKLQGEGVLPVEETPKPRLSGEIPVYADMEIISEQAPATDYFSRAYDPATIINENRTFYYGKFRTADNQLLSYSRHRFRKGQNPVIKQITVGDNRPNVGFDLRIFEVKKDGTQRELLQYTGGTPTTRTIEPTAPDSTLRYQLIGANSPSQLRLLGEYTDVAYPALPAREKYGFENFTLVHAHDYELMNQQGINWPVYNLWKALGGGRVYKDAKRITTEEGRYIFNIDAAGNDQDELMQQIHTDNLATVLDVKEVPEWLYNKYTQADRDATQGTREWPPVNPPYANRLTMEAWAWARDLAYQIVARYGSNKNLDPATVKARTDQLYPGNPDIVYTKEIGLGTLKILEIWNEADKDWKGIKVYTSGAEYAYMAYSIWLGVQDADPTVQVSCTGLAGATPDWLMDCAETMAKIAPLNADGSPLIPWDYLQVHAYSNSGSGQQNTNEKTRAMMPEISSLGASLDRLQEANARFLGNKPLIMGEIGSCWKINYVNNDNVNVHEVQSPYLVYPPVGSNYTQKEWQAVHYLRTAFYLHKRGGFKYAVHYQLTDDSPATPYQNYSTMGVLETVTVNGVNTVQYRPNGNLLVQARQLLTGYRHAEQVSPLVDRLQNAAGRNALVVCSKTENNTQVAVEIPLSGTATRYDFSLHSTTPTATQVPAGLYNTIAAELPFVLILN</sequence>
<organism evidence="2 3">
    <name type="scientific">Hymenobacter mucosus</name>
    <dbReference type="NCBI Taxonomy" id="1411120"/>
    <lineage>
        <taxon>Bacteria</taxon>
        <taxon>Pseudomonadati</taxon>
        <taxon>Bacteroidota</taxon>
        <taxon>Cytophagia</taxon>
        <taxon>Cytophagales</taxon>
        <taxon>Hymenobacteraceae</taxon>
        <taxon>Hymenobacter</taxon>
    </lineage>
</organism>
<dbReference type="InterPro" id="IPR017853">
    <property type="entry name" value="GH"/>
</dbReference>
<evidence type="ECO:0000256" key="1">
    <source>
        <dbReference type="SAM" id="MobiDB-lite"/>
    </source>
</evidence>
<dbReference type="Proteomes" id="UP000198310">
    <property type="component" value="Unassembled WGS sequence"/>
</dbReference>
<dbReference type="Gene3D" id="3.20.20.80">
    <property type="entry name" value="Glycosidases"/>
    <property type="match status" value="1"/>
</dbReference>
<name>A0A239A9V0_9BACT</name>